<name>A0ABR8MT38_9BACL</name>
<dbReference type="EMBL" id="JACXZA010000002">
    <property type="protein sequence ID" value="MBD3919130.1"/>
    <property type="molecule type" value="Genomic_DNA"/>
</dbReference>
<keyword evidence="2 5" id="KW-0812">Transmembrane</keyword>
<evidence type="ECO:0000256" key="4">
    <source>
        <dbReference type="ARBA" id="ARBA00023136"/>
    </source>
</evidence>
<dbReference type="InterPro" id="IPR036640">
    <property type="entry name" value="ABC1_TM_sf"/>
</dbReference>
<protein>
    <recommendedName>
        <fullName evidence="6">ABC transmembrane type-1 domain-containing protein</fullName>
    </recommendedName>
</protein>
<reference evidence="7 8" key="1">
    <citation type="submission" date="2020-09" db="EMBL/GenBank/DDBJ databases">
        <title>Paenibacillus sp. strain PR3 16S rRNA gene Genome sequencing and assembly.</title>
        <authorList>
            <person name="Kim J."/>
        </authorList>
    </citation>
    <scope>NUCLEOTIDE SEQUENCE [LARGE SCALE GENOMIC DNA]</scope>
    <source>
        <strain evidence="7 8">PR3</strain>
    </source>
</reference>
<sequence length="110" mass="12546">MITVICGFVYLGFINPFGLLISLLVVGIAAAIFMLMGRSANALWKQTRDMQNQFFKFIADLLQGFKELSLSRLKSKAFQQDMDQNCQDYRDKRTKADIRIANVMISSELL</sequence>
<organism evidence="7 8">
    <name type="scientific">Paenibacillus terricola</name>
    <dbReference type="NCBI Taxonomy" id="2763503"/>
    <lineage>
        <taxon>Bacteria</taxon>
        <taxon>Bacillati</taxon>
        <taxon>Bacillota</taxon>
        <taxon>Bacilli</taxon>
        <taxon>Bacillales</taxon>
        <taxon>Paenibacillaceae</taxon>
        <taxon>Paenibacillus</taxon>
    </lineage>
</organism>
<proteinExistence type="predicted"/>
<dbReference type="SUPFAM" id="SSF90123">
    <property type="entry name" value="ABC transporter transmembrane region"/>
    <property type="match status" value="1"/>
</dbReference>
<evidence type="ECO:0000256" key="5">
    <source>
        <dbReference type="SAM" id="Phobius"/>
    </source>
</evidence>
<keyword evidence="3 5" id="KW-1133">Transmembrane helix</keyword>
<dbReference type="Proteomes" id="UP000609346">
    <property type="component" value="Unassembled WGS sequence"/>
</dbReference>
<dbReference type="Gene3D" id="1.20.1560.10">
    <property type="entry name" value="ABC transporter type 1, transmembrane domain"/>
    <property type="match status" value="1"/>
</dbReference>
<feature type="transmembrane region" description="Helical" evidence="5">
    <location>
        <begin position="17"/>
        <end position="36"/>
    </location>
</feature>
<comment type="caution">
    <text evidence="7">The sequence shown here is derived from an EMBL/GenBank/DDBJ whole genome shotgun (WGS) entry which is preliminary data.</text>
</comment>
<evidence type="ECO:0000313" key="7">
    <source>
        <dbReference type="EMBL" id="MBD3919130.1"/>
    </source>
</evidence>
<gene>
    <name evidence="7" type="ORF">H8B09_10220</name>
</gene>
<evidence type="ECO:0000256" key="3">
    <source>
        <dbReference type="ARBA" id="ARBA00022989"/>
    </source>
</evidence>
<keyword evidence="4 5" id="KW-0472">Membrane</keyword>
<feature type="domain" description="ABC transmembrane type-1" evidence="6">
    <location>
        <begin position="1"/>
        <end position="110"/>
    </location>
</feature>
<evidence type="ECO:0000313" key="8">
    <source>
        <dbReference type="Proteomes" id="UP000609346"/>
    </source>
</evidence>
<evidence type="ECO:0000256" key="1">
    <source>
        <dbReference type="ARBA" id="ARBA00004651"/>
    </source>
</evidence>
<dbReference type="PROSITE" id="PS50929">
    <property type="entry name" value="ABC_TM1F"/>
    <property type="match status" value="1"/>
</dbReference>
<accession>A0ABR8MT38</accession>
<dbReference type="RefSeq" id="WP_191203399.1">
    <property type="nucleotide sequence ID" value="NZ_JACXZA010000002.1"/>
</dbReference>
<keyword evidence="8" id="KW-1185">Reference proteome</keyword>
<comment type="subcellular location">
    <subcellularLocation>
        <location evidence="1">Cell membrane</location>
        <topology evidence="1">Multi-pass membrane protein</topology>
    </subcellularLocation>
</comment>
<evidence type="ECO:0000256" key="2">
    <source>
        <dbReference type="ARBA" id="ARBA00022692"/>
    </source>
</evidence>
<dbReference type="InterPro" id="IPR011527">
    <property type="entry name" value="ABC1_TM_dom"/>
</dbReference>
<evidence type="ECO:0000259" key="6">
    <source>
        <dbReference type="PROSITE" id="PS50929"/>
    </source>
</evidence>